<dbReference type="SUPFAM" id="SSF49764">
    <property type="entry name" value="HSP20-like chaperones"/>
    <property type="match status" value="1"/>
</dbReference>
<accession>A0AAN8W374</accession>
<evidence type="ECO:0000256" key="1">
    <source>
        <dbReference type="ARBA" id="ARBA00023015"/>
    </source>
</evidence>
<evidence type="ECO:0000256" key="6">
    <source>
        <dbReference type="RuleBase" id="RU003616"/>
    </source>
</evidence>
<dbReference type="AlphaFoldDB" id="A0AAN8W374"/>
<organism evidence="9 10">
    <name type="scientific">Dillenia turbinata</name>
    <dbReference type="NCBI Taxonomy" id="194707"/>
    <lineage>
        <taxon>Eukaryota</taxon>
        <taxon>Viridiplantae</taxon>
        <taxon>Streptophyta</taxon>
        <taxon>Embryophyta</taxon>
        <taxon>Tracheophyta</taxon>
        <taxon>Spermatophyta</taxon>
        <taxon>Magnoliopsida</taxon>
        <taxon>eudicotyledons</taxon>
        <taxon>Gunneridae</taxon>
        <taxon>Pentapetalae</taxon>
        <taxon>Dilleniales</taxon>
        <taxon>Dilleniaceae</taxon>
        <taxon>Dillenia</taxon>
    </lineage>
</organism>
<keyword evidence="1" id="KW-0805">Transcription regulation</keyword>
<dbReference type="SMART" id="SM01014">
    <property type="entry name" value="ARID"/>
    <property type="match status" value="1"/>
</dbReference>
<keyword evidence="2" id="KW-0238">DNA-binding</keyword>
<protein>
    <submittedName>
        <fullName evidence="9">Alpha crystallin/Hsp20 domain</fullName>
    </submittedName>
</protein>
<sequence>METDDLSGTPEEQSSFLQELENFFNERGKHFKHPKFYGEPLNCLKLWRAVIDLGGYDEVTANKLWLQIGSSFNPPKTCTTVSYSFRGFYEKALLDYERHVMSHVELTDLQVKLAPHSGPIAVKLRTSKHQGPEPSRDRTEGIAREGRVQRVSALRAMQGWHAMHQLDEEKMTEPIVKEKNFATPKRQKKLKDVDLLKRKTPTSMEHAVNSAGDEESKQSRLTATVATVGPPADWVKINVVESVDCFEVYALVPGFLREEIKIQSDPVGRIVITGEPEQVDSPWEIGPFQKVVNLPAKIDPSQTSAVLMLHGRLHIRAPFEHSYCLDIMKMSAYSTSAVGNSQLYVDGD</sequence>
<keyword evidence="4" id="KW-0539">Nucleus</keyword>
<dbReference type="GO" id="GO:0005634">
    <property type="term" value="C:nucleus"/>
    <property type="evidence" value="ECO:0007669"/>
    <property type="project" value="TreeGrafter"/>
</dbReference>
<evidence type="ECO:0000313" key="10">
    <source>
        <dbReference type="Proteomes" id="UP001370490"/>
    </source>
</evidence>
<evidence type="ECO:0000256" key="4">
    <source>
        <dbReference type="ARBA" id="ARBA00023242"/>
    </source>
</evidence>
<name>A0AAN8W374_9MAGN</name>
<dbReference type="SUPFAM" id="SSF46774">
    <property type="entry name" value="ARID-like"/>
    <property type="match status" value="1"/>
</dbReference>
<comment type="caution">
    <text evidence="9">The sequence shown here is derived from an EMBL/GenBank/DDBJ whole genome shotgun (WGS) entry which is preliminary data.</text>
</comment>
<evidence type="ECO:0000313" key="9">
    <source>
        <dbReference type="EMBL" id="KAK6939133.1"/>
    </source>
</evidence>
<dbReference type="PANTHER" id="PTHR15348">
    <property type="entry name" value="AT-RICH INTERACTIVE DOMAIN-CONTAINING PROTEIN ARID DOMAIN- CONTAINING PROTEIN DEAD RINGER PROTEIN B-CELL REGULATOR OF IGH TRANSCRIPTION BRIGHT"/>
    <property type="match status" value="1"/>
</dbReference>
<feature type="domain" description="SHSP" evidence="7">
    <location>
        <begin position="223"/>
        <end position="336"/>
    </location>
</feature>
<dbReference type="InterPro" id="IPR036431">
    <property type="entry name" value="ARID_dom_sf"/>
</dbReference>
<dbReference type="PROSITE" id="PS01031">
    <property type="entry name" value="SHSP"/>
    <property type="match status" value="1"/>
</dbReference>
<evidence type="ECO:0000256" key="2">
    <source>
        <dbReference type="ARBA" id="ARBA00023125"/>
    </source>
</evidence>
<feature type="non-terminal residue" evidence="9">
    <location>
        <position position="348"/>
    </location>
</feature>
<keyword evidence="3" id="KW-0804">Transcription</keyword>
<evidence type="ECO:0000256" key="3">
    <source>
        <dbReference type="ARBA" id="ARBA00023163"/>
    </source>
</evidence>
<dbReference type="CDD" id="cd00298">
    <property type="entry name" value="ACD_sHsps_p23-like"/>
    <property type="match status" value="1"/>
</dbReference>
<gene>
    <name evidence="9" type="ORF">RJ641_032641</name>
</gene>
<dbReference type="Gene3D" id="2.60.40.790">
    <property type="match status" value="1"/>
</dbReference>
<feature type="domain" description="ARID" evidence="8">
    <location>
        <begin position="10"/>
        <end position="101"/>
    </location>
</feature>
<dbReference type="InterPro" id="IPR002068">
    <property type="entry name" value="A-crystallin/Hsp20_dom"/>
</dbReference>
<dbReference type="Pfam" id="PF01388">
    <property type="entry name" value="ARID"/>
    <property type="match status" value="1"/>
</dbReference>
<dbReference type="Pfam" id="PF00011">
    <property type="entry name" value="HSP20"/>
    <property type="match status" value="1"/>
</dbReference>
<dbReference type="Gene3D" id="1.10.150.60">
    <property type="entry name" value="ARID DNA-binding domain"/>
    <property type="match status" value="1"/>
</dbReference>
<dbReference type="FunFam" id="1.10.150.60:FF:000018">
    <property type="entry name" value="AT-rich interactive domain-containing protein 3"/>
    <property type="match status" value="1"/>
</dbReference>
<keyword evidence="10" id="KW-1185">Reference proteome</keyword>
<dbReference type="InterPro" id="IPR008978">
    <property type="entry name" value="HSP20-like_chaperone"/>
</dbReference>
<dbReference type="GO" id="GO:0006357">
    <property type="term" value="P:regulation of transcription by RNA polymerase II"/>
    <property type="evidence" value="ECO:0007669"/>
    <property type="project" value="InterPro"/>
</dbReference>
<dbReference type="SMART" id="SM00501">
    <property type="entry name" value="BRIGHT"/>
    <property type="match status" value="1"/>
</dbReference>
<dbReference type="GO" id="GO:0003677">
    <property type="term" value="F:DNA binding"/>
    <property type="evidence" value="ECO:0007669"/>
    <property type="project" value="UniProtKB-KW"/>
</dbReference>
<dbReference type="PANTHER" id="PTHR15348:SF17">
    <property type="entry name" value="AT-RICH INTERACTIVE DOMAIN-CONTAINING PROTEIN 5"/>
    <property type="match status" value="1"/>
</dbReference>
<reference evidence="9 10" key="1">
    <citation type="submission" date="2023-12" db="EMBL/GenBank/DDBJ databases">
        <title>A high-quality genome assembly for Dillenia turbinata (Dilleniales).</title>
        <authorList>
            <person name="Chanderbali A."/>
        </authorList>
    </citation>
    <scope>NUCLEOTIDE SEQUENCE [LARGE SCALE GENOMIC DNA]</scope>
    <source>
        <strain evidence="9">LSX21</strain>
        <tissue evidence="9">Leaf</tissue>
    </source>
</reference>
<evidence type="ECO:0000259" key="7">
    <source>
        <dbReference type="PROSITE" id="PS01031"/>
    </source>
</evidence>
<dbReference type="EMBL" id="JBAMMX010000006">
    <property type="protein sequence ID" value="KAK6939133.1"/>
    <property type="molecule type" value="Genomic_DNA"/>
</dbReference>
<evidence type="ECO:0000256" key="5">
    <source>
        <dbReference type="PROSITE-ProRule" id="PRU00285"/>
    </source>
</evidence>
<proteinExistence type="inferred from homology"/>
<evidence type="ECO:0000259" key="8">
    <source>
        <dbReference type="PROSITE" id="PS51011"/>
    </source>
</evidence>
<dbReference type="Proteomes" id="UP001370490">
    <property type="component" value="Unassembled WGS sequence"/>
</dbReference>
<dbReference type="PROSITE" id="PS51011">
    <property type="entry name" value="ARID"/>
    <property type="match status" value="1"/>
</dbReference>
<dbReference type="CDD" id="cd16100">
    <property type="entry name" value="ARID"/>
    <property type="match status" value="1"/>
</dbReference>
<dbReference type="InterPro" id="IPR001606">
    <property type="entry name" value="ARID_dom"/>
</dbReference>
<comment type="similarity">
    <text evidence="5 6">Belongs to the small heat shock protein (HSP20) family.</text>
</comment>
<dbReference type="InterPro" id="IPR045147">
    <property type="entry name" value="ARI3A/B/C"/>
</dbReference>